<dbReference type="SUPFAM" id="SSF52540">
    <property type="entry name" value="P-loop containing nucleoside triphosphate hydrolases"/>
    <property type="match status" value="1"/>
</dbReference>
<organism evidence="1 2">
    <name type="scientific">Shiella aurantiaca</name>
    <dbReference type="NCBI Taxonomy" id="3058365"/>
    <lineage>
        <taxon>Bacteria</taxon>
        <taxon>Pseudomonadati</taxon>
        <taxon>Bacteroidota</taxon>
        <taxon>Cytophagia</taxon>
        <taxon>Cytophagales</taxon>
        <taxon>Shiellaceae</taxon>
        <taxon>Shiella</taxon>
    </lineage>
</organism>
<reference evidence="1" key="1">
    <citation type="submission" date="2023-06" db="EMBL/GenBank/DDBJ databases">
        <title>Cytophagales bacterium Strain LB-30, isolated from soil.</title>
        <authorList>
            <person name="Liu B."/>
        </authorList>
    </citation>
    <scope>NUCLEOTIDE SEQUENCE</scope>
    <source>
        <strain evidence="1">LB-30</strain>
    </source>
</reference>
<dbReference type="EMBL" id="JAUHJS010000002">
    <property type="protein sequence ID" value="MDN4164482.1"/>
    <property type="molecule type" value="Genomic_DNA"/>
</dbReference>
<accession>A0ABT8F205</accession>
<keyword evidence="2" id="KW-1185">Reference proteome</keyword>
<evidence type="ECO:0000313" key="1">
    <source>
        <dbReference type="EMBL" id="MDN4164482.1"/>
    </source>
</evidence>
<dbReference type="InterPro" id="IPR050678">
    <property type="entry name" value="DNA_Partitioning_ATPase"/>
</dbReference>
<sequence length="207" mass="23017">MGKVIAFVSRKGGTGKTTTAINLATMLFNLGHKVSLVETDTNYTLNTLRQMELFKTGANDKSVFQIIASDDRNVINQIDTLKADKKLDFIIIDSAGKHTDENIKKLSMVCDMVVVPTSLTQNDLLVTFQTVEDLKPARVLNPNLKIVVLPNRVHSSTKKETIQALLEQLDAIVTESRVPQKNTFANFSTLLPEKEFLEVSKELISLL</sequence>
<dbReference type="InterPro" id="IPR027417">
    <property type="entry name" value="P-loop_NTPase"/>
</dbReference>
<dbReference type="CDD" id="cd02042">
    <property type="entry name" value="ParAB_family"/>
    <property type="match status" value="1"/>
</dbReference>
<comment type="caution">
    <text evidence="1">The sequence shown here is derived from an EMBL/GenBank/DDBJ whole genome shotgun (WGS) entry which is preliminary data.</text>
</comment>
<gene>
    <name evidence="1" type="ORF">QWY31_03160</name>
</gene>
<dbReference type="Pfam" id="PF07015">
    <property type="entry name" value="VirC1"/>
    <property type="match status" value="1"/>
</dbReference>
<dbReference type="Proteomes" id="UP001168552">
    <property type="component" value="Unassembled WGS sequence"/>
</dbReference>
<dbReference type="RefSeq" id="WP_320003011.1">
    <property type="nucleotide sequence ID" value="NZ_JAUHJS010000002.1"/>
</dbReference>
<protein>
    <submittedName>
        <fullName evidence="1">ParA family protein</fullName>
    </submittedName>
</protein>
<dbReference type="PANTHER" id="PTHR13696">
    <property type="entry name" value="P-LOOP CONTAINING NUCLEOSIDE TRIPHOSPHATE HYDROLASE"/>
    <property type="match status" value="1"/>
</dbReference>
<name>A0ABT8F205_9BACT</name>
<dbReference type="Gene3D" id="3.40.50.300">
    <property type="entry name" value="P-loop containing nucleotide triphosphate hydrolases"/>
    <property type="match status" value="1"/>
</dbReference>
<proteinExistence type="predicted"/>
<evidence type="ECO:0000313" key="2">
    <source>
        <dbReference type="Proteomes" id="UP001168552"/>
    </source>
</evidence>
<dbReference type="InterPro" id="IPR009744">
    <property type="entry name" value="VirC1"/>
</dbReference>
<dbReference type="PANTHER" id="PTHR13696:SF52">
    <property type="entry name" value="PARA FAMILY PROTEIN CT_582"/>
    <property type="match status" value="1"/>
</dbReference>
<dbReference type="PIRSF" id="PIRSF009320">
    <property type="entry name" value="Nuc_binding_HP_1000"/>
    <property type="match status" value="1"/>
</dbReference>